<dbReference type="SUPFAM" id="SSF51197">
    <property type="entry name" value="Clavaminate synthase-like"/>
    <property type="match status" value="1"/>
</dbReference>
<evidence type="ECO:0000313" key="2">
    <source>
        <dbReference type="EMBL" id="KAJ2905705.1"/>
    </source>
</evidence>
<dbReference type="PANTHER" id="PTHR30613:SF1">
    <property type="entry name" value="DUF1479 DOMAIN PROTEIN (AFU_ORTHOLOGUE AFUA_5G09280)"/>
    <property type="match status" value="1"/>
</dbReference>
<dbReference type="Gene3D" id="2.60.120.330">
    <property type="entry name" value="B-lactam Antibiotic, Isopenicillin N Synthase, Chain"/>
    <property type="match status" value="1"/>
</dbReference>
<feature type="region of interest" description="Disordered" evidence="1">
    <location>
        <begin position="452"/>
        <end position="478"/>
    </location>
</feature>
<reference evidence="2" key="1">
    <citation type="submission" date="2022-07" db="EMBL/GenBank/DDBJ databases">
        <title>Draft genome sequence of Zalerion maritima ATCC 34329, a (micro)plastics degrading marine fungus.</title>
        <authorList>
            <person name="Paco A."/>
            <person name="Goncalves M.F.M."/>
            <person name="Rocha-Santos T.A.P."/>
            <person name="Alves A."/>
        </authorList>
    </citation>
    <scope>NUCLEOTIDE SEQUENCE</scope>
    <source>
        <strain evidence="2">ATCC 34329</strain>
    </source>
</reference>
<accession>A0AAD5S498</accession>
<evidence type="ECO:0000313" key="3">
    <source>
        <dbReference type="Proteomes" id="UP001201980"/>
    </source>
</evidence>
<proteinExistence type="predicted"/>
<dbReference type="InterPro" id="IPR027443">
    <property type="entry name" value="IPNS-like_sf"/>
</dbReference>
<evidence type="ECO:0000256" key="1">
    <source>
        <dbReference type="SAM" id="MobiDB-lite"/>
    </source>
</evidence>
<dbReference type="PANTHER" id="PTHR30613">
    <property type="entry name" value="UNCHARACTERIZED PROTEIN YBIU-RELATED"/>
    <property type="match status" value="1"/>
</dbReference>
<dbReference type="Proteomes" id="UP001201980">
    <property type="component" value="Unassembled WGS sequence"/>
</dbReference>
<feature type="region of interest" description="Disordered" evidence="1">
    <location>
        <begin position="1"/>
        <end position="23"/>
    </location>
</feature>
<organism evidence="2 3">
    <name type="scientific">Zalerion maritima</name>
    <dbReference type="NCBI Taxonomy" id="339359"/>
    <lineage>
        <taxon>Eukaryota</taxon>
        <taxon>Fungi</taxon>
        <taxon>Dikarya</taxon>
        <taxon>Ascomycota</taxon>
        <taxon>Pezizomycotina</taxon>
        <taxon>Sordariomycetes</taxon>
        <taxon>Lulworthiomycetidae</taxon>
        <taxon>Lulworthiales</taxon>
        <taxon>Lulworthiaceae</taxon>
        <taxon>Zalerion</taxon>
    </lineage>
</organism>
<feature type="compositionally biased region" description="Basic and acidic residues" evidence="1">
    <location>
        <begin position="456"/>
        <end position="469"/>
    </location>
</feature>
<evidence type="ECO:0008006" key="4">
    <source>
        <dbReference type="Google" id="ProtNLM"/>
    </source>
</evidence>
<dbReference type="Pfam" id="PF07350">
    <property type="entry name" value="Gig2-like"/>
    <property type="match status" value="1"/>
</dbReference>
<keyword evidence="3" id="KW-1185">Reference proteome</keyword>
<protein>
    <recommendedName>
        <fullName evidence="4">DUF1479-domain-containing protein</fullName>
    </recommendedName>
</protein>
<dbReference type="AlphaFoldDB" id="A0AAD5S498"/>
<dbReference type="InterPro" id="IPR010856">
    <property type="entry name" value="Gig2-like"/>
</dbReference>
<name>A0AAD5S498_9PEZI</name>
<gene>
    <name evidence="2" type="ORF">MKZ38_004572</name>
</gene>
<sequence length="512" mass="57332">MPSLIYDQDPKNPNGRALLSPPTFPPTLSQAVEYTKMNRQQFDQTDSPHQLYSSFPGTEPIPLPPRFSNLKRELVAGYESEVTASWHRLLDELRAEIASIAESSQHIIPTIDFSEIDSTPKVSEFAADVRTRGVAIIRNVVPQSKANQWNRETCEYLRINPQTKGFPARNPQLFELYWSPAQVKARADPRVLRAQRFAMSVWHNGRNPNQAMVDPSRPVAYADRLRMRVPGDTSLYLRSHMDNGSIERWERDGYGRSGTYTKIWEGKLHEYDPWDASTRLGVSSDLYNGAGSCSVFRMFQGTLALSHTSPGEGTLLACPMLRLSTAYVLLRPLFAPVDHFIAGNMEDFLDKRNWTLAPQRDTVIHGALPGYTQEISAVLHPHLRLNESMVSIPTTKPGDYIIWHPDVVHAVDPVHSGKLDSSVLYVPCCPLTPTNALFLARQRKAFLLGQPAPDFEGGRGERDHVDRPGVQDVSDTGGEDGLRALGLMPFEGEGDLMRLCNAILFPGQFDMI</sequence>
<comment type="caution">
    <text evidence="2">The sequence shown here is derived from an EMBL/GenBank/DDBJ whole genome shotgun (WGS) entry which is preliminary data.</text>
</comment>
<dbReference type="EMBL" id="JAKWBI020000026">
    <property type="protein sequence ID" value="KAJ2905705.1"/>
    <property type="molecule type" value="Genomic_DNA"/>
</dbReference>